<dbReference type="Gene3D" id="3.40.630.30">
    <property type="match status" value="1"/>
</dbReference>
<dbReference type="GO" id="GO:0016747">
    <property type="term" value="F:acyltransferase activity, transferring groups other than amino-acyl groups"/>
    <property type="evidence" value="ECO:0007669"/>
    <property type="project" value="InterPro"/>
</dbReference>
<dbReference type="PROSITE" id="PS51186">
    <property type="entry name" value="GNAT"/>
    <property type="match status" value="1"/>
</dbReference>
<evidence type="ECO:0000256" key="3">
    <source>
        <dbReference type="ARBA" id="ARBA00038502"/>
    </source>
</evidence>
<evidence type="ECO:0000259" key="4">
    <source>
        <dbReference type="PROSITE" id="PS51186"/>
    </source>
</evidence>
<keyword evidence="1 5" id="KW-0808">Transferase</keyword>
<dbReference type="Proteomes" id="UP000441336">
    <property type="component" value="Unassembled WGS sequence"/>
</dbReference>
<evidence type="ECO:0000313" key="6">
    <source>
        <dbReference type="Proteomes" id="UP000441336"/>
    </source>
</evidence>
<name>A0A7K1TB59_9BACT</name>
<dbReference type="InterPro" id="IPR051531">
    <property type="entry name" value="N-acetyltransferase"/>
</dbReference>
<dbReference type="RefSeq" id="WP_157562359.1">
    <property type="nucleotide sequence ID" value="NZ_WQKZ01000001.1"/>
</dbReference>
<dbReference type="EMBL" id="WQKZ01000001">
    <property type="protein sequence ID" value="MVN75637.1"/>
    <property type="molecule type" value="Genomic_DNA"/>
</dbReference>
<evidence type="ECO:0000313" key="5">
    <source>
        <dbReference type="EMBL" id="MVN75637.1"/>
    </source>
</evidence>
<dbReference type="AlphaFoldDB" id="A0A7K1TB59"/>
<keyword evidence="2" id="KW-0012">Acyltransferase</keyword>
<evidence type="ECO:0000256" key="2">
    <source>
        <dbReference type="ARBA" id="ARBA00023315"/>
    </source>
</evidence>
<keyword evidence="6" id="KW-1185">Reference proteome</keyword>
<dbReference type="InterPro" id="IPR000182">
    <property type="entry name" value="GNAT_dom"/>
</dbReference>
<gene>
    <name evidence="5" type="ORF">GO988_04790</name>
</gene>
<dbReference type="SUPFAM" id="SSF55729">
    <property type="entry name" value="Acyl-CoA N-acyltransferases (Nat)"/>
    <property type="match status" value="1"/>
</dbReference>
<proteinExistence type="inferred from homology"/>
<dbReference type="PANTHER" id="PTHR43792:SF8">
    <property type="entry name" value="[RIBOSOMAL PROTEIN US5]-ALANINE N-ACETYLTRANSFERASE"/>
    <property type="match status" value="1"/>
</dbReference>
<comment type="caution">
    <text evidence="5">The sequence shown here is derived from an EMBL/GenBank/DDBJ whole genome shotgun (WGS) entry which is preliminary data.</text>
</comment>
<accession>A0A7K1TB59</accession>
<protein>
    <submittedName>
        <fullName evidence="5">GNAT family N-acetyltransferase</fullName>
    </submittedName>
</protein>
<sequence length="166" mass="18515">MYLPPYKTFPEISNPAIKLRQLVAADLEHIVDISYYNAQPATTTQEAARMQASITHDYQTGTTVHWGIADVATQALVGTCGYYRGFEEDTGELGFVLKPACWGRGYMTAALKAAIDFGFNTMGLQKILAHTTRQNVKTIQLLTRLHFVKIADATPDEVTYELRRTP</sequence>
<organism evidence="5 6">
    <name type="scientific">Hymenobacter ginkgonis</name>
    <dbReference type="NCBI Taxonomy" id="2682976"/>
    <lineage>
        <taxon>Bacteria</taxon>
        <taxon>Pseudomonadati</taxon>
        <taxon>Bacteroidota</taxon>
        <taxon>Cytophagia</taxon>
        <taxon>Cytophagales</taxon>
        <taxon>Hymenobacteraceae</taxon>
        <taxon>Hymenobacter</taxon>
    </lineage>
</organism>
<dbReference type="Pfam" id="PF13302">
    <property type="entry name" value="Acetyltransf_3"/>
    <property type="match status" value="1"/>
</dbReference>
<comment type="similarity">
    <text evidence="3">Belongs to the acetyltransferase family. RimJ subfamily.</text>
</comment>
<reference evidence="5 6" key="1">
    <citation type="submission" date="2019-12" db="EMBL/GenBank/DDBJ databases">
        <title>Hymenobacter sp. HMF4947 Genome sequencing and assembly.</title>
        <authorList>
            <person name="Kang H."/>
            <person name="Cha I."/>
            <person name="Kim H."/>
            <person name="Joh K."/>
        </authorList>
    </citation>
    <scope>NUCLEOTIDE SEQUENCE [LARGE SCALE GENOMIC DNA]</scope>
    <source>
        <strain evidence="5 6">HMF4947</strain>
    </source>
</reference>
<dbReference type="PANTHER" id="PTHR43792">
    <property type="entry name" value="GNAT FAMILY, PUTATIVE (AFU_ORTHOLOGUE AFUA_3G00765)-RELATED-RELATED"/>
    <property type="match status" value="1"/>
</dbReference>
<feature type="domain" description="N-acetyltransferase" evidence="4">
    <location>
        <begin position="17"/>
        <end position="165"/>
    </location>
</feature>
<evidence type="ECO:0000256" key="1">
    <source>
        <dbReference type="ARBA" id="ARBA00022679"/>
    </source>
</evidence>
<dbReference type="InterPro" id="IPR016181">
    <property type="entry name" value="Acyl_CoA_acyltransferase"/>
</dbReference>